<comment type="catalytic activity">
    <reaction evidence="3">
        <text>[thioredoxin]-dithiol + NADP(+) = [thioredoxin]-disulfide + NADPH + H(+)</text>
        <dbReference type="Rhea" id="RHEA:20345"/>
        <dbReference type="Rhea" id="RHEA-COMP:10698"/>
        <dbReference type="Rhea" id="RHEA-COMP:10700"/>
        <dbReference type="ChEBI" id="CHEBI:15378"/>
        <dbReference type="ChEBI" id="CHEBI:29950"/>
        <dbReference type="ChEBI" id="CHEBI:50058"/>
        <dbReference type="ChEBI" id="CHEBI:57783"/>
        <dbReference type="ChEBI" id="CHEBI:58349"/>
        <dbReference type="EC" id="1.8.1.9"/>
    </reaction>
</comment>
<sequence>MYDVVIAGGGPAGLNAALQLGRAQRGLLLSDGHAPRNPGHTVHGFLTRDGVRPGELRNLGRQEVGAYPGAELTDALIVAAHAEDEGGFAVRFSDGRETHARKILLATGVADQLPAIDGLAELWGVGAFNCPYCSAWEVRGQPLAVIGNDEMAAMMAVHLTQWSPKVVLCTNGTAGISPELRMMLQAHEIEAVDAPIRRLDQEAGVRVHFDGHDPVPTAGVFLHPEFRQHSDLPQQLGCTLQDDGTVQVDDYGQTGAPGVYAAGDMARKPSMPMPSAHVVNAASNGSMAGVAIDQELATENAKARVQQLM</sequence>
<feature type="domain" description="FAD/NAD(P)-binding" evidence="4">
    <location>
        <begin position="2"/>
        <end position="272"/>
    </location>
</feature>
<name>A0A7W7W2T2_9ACTN</name>
<dbReference type="AlphaFoldDB" id="A0A7W7W2T2"/>
<dbReference type="InterPro" id="IPR023753">
    <property type="entry name" value="FAD/NAD-binding_dom"/>
</dbReference>
<dbReference type="PANTHER" id="PTHR48105">
    <property type="entry name" value="THIOREDOXIN REDUCTASE 1-RELATED-RELATED"/>
    <property type="match status" value="1"/>
</dbReference>
<evidence type="ECO:0000256" key="3">
    <source>
        <dbReference type="ARBA" id="ARBA00048132"/>
    </source>
</evidence>
<keyword evidence="2" id="KW-0560">Oxidoreductase</keyword>
<dbReference type="Proteomes" id="UP000523007">
    <property type="component" value="Unassembled WGS sequence"/>
</dbReference>
<dbReference type="Gene3D" id="3.50.50.60">
    <property type="entry name" value="FAD/NAD(P)-binding domain"/>
    <property type="match status" value="2"/>
</dbReference>
<dbReference type="InterPro" id="IPR036188">
    <property type="entry name" value="FAD/NAD-bd_sf"/>
</dbReference>
<keyword evidence="6" id="KW-1185">Reference proteome</keyword>
<accession>A0A7W7W2T2</accession>
<dbReference type="GO" id="GO:0004791">
    <property type="term" value="F:thioredoxin-disulfide reductase (NADPH) activity"/>
    <property type="evidence" value="ECO:0007669"/>
    <property type="project" value="UniProtKB-EC"/>
</dbReference>
<dbReference type="InterPro" id="IPR050097">
    <property type="entry name" value="Ferredoxin-NADP_redctase_2"/>
</dbReference>
<dbReference type="PRINTS" id="PR00368">
    <property type="entry name" value="FADPNR"/>
</dbReference>
<protein>
    <submittedName>
        <fullName evidence="5">Thioredoxin reductase</fullName>
    </submittedName>
</protein>
<dbReference type="Pfam" id="PF07992">
    <property type="entry name" value="Pyr_redox_2"/>
    <property type="match status" value="1"/>
</dbReference>
<dbReference type="RefSeq" id="WP_184579627.1">
    <property type="nucleotide sequence ID" value="NZ_JACHJT010000001.1"/>
</dbReference>
<dbReference type="SUPFAM" id="SSF51905">
    <property type="entry name" value="FAD/NAD(P)-binding domain"/>
    <property type="match status" value="1"/>
</dbReference>
<evidence type="ECO:0000259" key="4">
    <source>
        <dbReference type="Pfam" id="PF07992"/>
    </source>
</evidence>
<dbReference type="EMBL" id="JACHJT010000001">
    <property type="protein sequence ID" value="MBB4932292.1"/>
    <property type="molecule type" value="Genomic_DNA"/>
</dbReference>
<organism evidence="5 6">
    <name type="scientific">Lipingzhangella halophila</name>
    <dbReference type="NCBI Taxonomy" id="1783352"/>
    <lineage>
        <taxon>Bacteria</taxon>
        <taxon>Bacillati</taxon>
        <taxon>Actinomycetota</taxon>
        <taxon>Actinomycetes</taxon>
        <taxon>Streptosporangiales</taxon>
        <taxon>Nocardiopsidaceae</taxon>
        <taxon>Lipingzhangella</taxon>
    </lineage>
</organism>
<evidence type="ECO:0000313" key="5">
    <source>
        <dbReference type="EMBL" id="MBB4932292.1"/>
    </source>
</evidence>
<dbReference type="PRINTS" id="PR00469">
    <property type="entry name" value="PNDRDTASEII"/>
</dbReference>
<gene>
    <name evidence="5" type="ORF">F4561_003112</name>
</gene>
<proteinExistence type="predicted"/>
<evidence type="ECO:0000313" key="6">
    <source>
        <dbReference type="Proteomes" id="UP000523007"/>
    </source>
</evidence>
<reference evidence="5 6" key="1">
    <citation type="submission" date="2020-08" db="EMBL/GenBank/DDBJ databases">
        <title>Sequencing the genomes of 1000 actinobacteria strains.</title>
        <authorList>
            <person name="Klenk H.-P."/>
        </authorList>
    </citation>
    <scope>NUCLEOTIDE SEQUENCE [LARGE SCALE GENOMIC DNA]</scope>
    <source>
        <strain evidence="5 6">DSM 102030</strain>
    </source>
</reference>
<evidence type="ECO:0000256" key="1">
    <source>
        <dbReference type="ARBA" id="ARBA00022630"/>
    </source>
</evidence>
<comment type="caution">
    <text evidence="5">The sequence shown here is derived from an EMBL/GenBank/DDBJ whole genome shotgun (WGS) entry which is preliminary data.</text>
</comment>
<keyword evidence="1" id="KW-0285">Flavoprotein</keyword>
<evidence type="ECO:0000256" key="2">
    <source>
        <dbReference type="ARBA" id="ARBA00023002"/>
    </source>
</evidence>